<keyword evidence="4" id="KW-1185">Reference proteome</keyword>
<evidence type="ECO:0000313" key="4">
    <source>
        <dbReference type="Proteomes" id="UP000636800"/>
    </source>
</evidence>
<evidence type="ECO:0000256" key="1">
    <source>
        <dbReference type="ARBA" id="ARBA00004906"/>
    </source>
</evidence>
<dbReference type="SUPFAM" id="SSF54695">
    <property type="entry name" value="POZ domain"/>
    <property type="match status" value="1"/>
</dbReference>
<comment type="pathway">
    <text evidence="1">Protein modification; protein ubiquitination.</text>
</comment>
<dbReference type="SUPFAM" id="SSF50998">
    <property type="entry name" value="Quinoprotein alcohol dehydrogenase-like"/>
    <property type="match status" value="1"/>
</dbReference>
<dbReference type="PANTHER" id="PTHR11145:SF8">
    <property type="entry name" value="RE57120P"/>
    <property type="match status" value="1"/>
</dbReference>
<proteinExistence type="predicted"/>
<organism evidence="3 4">
    <name type="scientific">Vanilla planifolia</name>
    <name type="common">Vanilla</name>
    <dbReference type="NCBI Taxonomy" id="51239"/>
    <lineage>
        <taxon>Eukaryota</taxon>
        <taxon>Viridiplantae</taxon>
        <taxon>Streptophyta</taxon>
        <taxon>Embryophyta</taxon>
        <taxon>Tracheophyta</taxon>
        <taxon>Spermatophyta</taxon>
        <taxon>Magnoliopsida</taxon>
        <taxon>Liliopsida</taxon>
        <taxon>Asparagales</taxon>
        <taxon>Orchidaceae</taxon>
        <taxon>Vanilloideae</taxon>
        <taxon>Vanilleae</taxon>
        <taxon>Vanilla</taxon>
    </lineage>
</organism>
<dbReference type="CDD" id="cd18316">
    <property type="entry name" value="BTB_POZ_KCTD-like"/>
    <property type="match status" value="1"/>
</dbReference>
<dbReference type="Proteomes" id="UP000636800">
    <property type="component" value="Chromosome 5"/>
</dbReference>
<dbReference type="GO" id="GO:0051260">
    <property type="term" value="P:protein homooligomerization"/>
    <property type="evidence" value="ECO:0007669"/>
    <property type="project" value="InterPro"/>
</dbReference>
<reference evidence="3 4" key="1">
    <citation type="journal article" date="2020" name="Nat. Food">
        <title>A phased Vanilla planifolia genome enables genetic improvement of flavour and production.</title>
        <authorList>
            <person name="Hasing T."/>
            <person name="Tang H."/>
            <person name="Brym M."/>
            <person name="Khazi F."/>
            <person name="Huang T."/>
            <person name="Chambers A.H."/>
        </authorList>
    </citation>
    <scope>NUCLEOTIDE SEQUENCE [LARGE SCALE GENOMIC DNA]</scope>
    <source>
        <tissue evidence="3">Leaf</tissue>
    </source>
</reference>
<dbReference type="AlphaFoldDB" id="A0A835QXV9"/>
<gene>
    <name evidence="3" type="ORF">HPP92_012633</name>
</gene>
<dbReference type="InterPro" id="IPR045068">
    <property type="entry name" value="BACURD1-3"/>
</dbReference>
<dbReference type="Pfam" id="PF02214">
    <property type="entry name" value="BTB_2"/>
    <property type="match status" value="1"/>
</dbReference>
<dbReference type="OrthoDB" id="784973at2759"/>
<dbReference type="InterPro" id="IPR011047">
    <property type="entry name" value="Quinoprotein_ADH-like_sf"/>
</dbReference>
<comment type="caution">
    <text evidence="3">The sequence shown here is derived from an EMBL/GenBank/DDBJ whole genome shotgun (WGS) entry which is preliminary data.</text>
</comment>
<evidence type="ECO:0000313" key="3">
    <source>
        <dbReference type="EMBL" id="KAG0481775.1"/>
    </source>
</evidence>
<evidence type="ECO:0000259" key="2">
    <source>
        <dbReference type="Pfam" id="PF02214"/>
    </source>
</evidence>
<dbReference type="Gene3D" id="3.30.710.10">
    <property type="entry name" value="Potassium Channel Kv1.1, Chain A"/>
    <property type="match status" value="1"/>
</dbReference>
<dbReference type="InterPro" id="IPR003131">
    <property type="entry name" value="T1-type_BTB"/>
</dbReference>
<name>A0A835QXV9_VANPL</name>
<sequence length="492" mass="53882">MADNSSTLQAPGEVGEQRIKLNVGGKQFETAASTLQIGGNESLLAALSARYATAEDDDHEPIFIDRDPEIFSILLSLLRCGRLHSSARHRFTNQDLAEEALYYGIESHVRYALSPPPLIGIDATLVSTLVPSAEAYPTSIYAGFDDGSLWIAHGGGQISSYDWNLTHSGTVRTHLDEITSLRRVWSGVAAIGSMETPGLHFYDVSSGRHVRSINWSDPSDPRVYKARVTAIAAAESRIGSDGTGRPIFAAFECPHRENCILSIDRTTLQIISEIGRQPGSAVKTSAPRKLVDLTDVGGGVVFALNVNAGSFGYCGYMRLWDPRTGKAVWEMSEPGGGARSYRFGDAFSEADVDVEEMAIYKVCWRSGDLAVADMRKLGEDPWVYLEERSAALRSCGGGQNSIVRCYKGQVFVSRVGGLEVWSYAEEDMVEEHGVERRNKILRRNFVDREDDARRGLIRCMEVGGERLFLSRDGVEGVEVWESSNLAGAISLV</sequence>
<feature type="domain" description="Potassium channel tetramerisation-type BTB" evidence="2">
    <location>
        <begin position="19"/>
        <end position="108"/>
    </location>
</feature>
<dbReference type="EMBL" id="JADCNL010000005">
    <property type="protein sequence ID" value="KAG0481775.1"/>
    <property type="molecule type" value="Genomic_DNA"/>
</dbReference>
<protein>
    <recommendedName>
        <fullName evidence="2">Potassium channel tetramerisation-type BTB domain-containing protein</fullName>
    </recommendedName>
</protein>
<dbReference type="InterPro" id="IPR011333">
    <property type="entry name" value="SKP1/BTB/POZ_sf"/>
</dbReference>
<dbReference type="PANTHER" id="PTHR11145">
    <property type="entry name" value="BTB/POZ DOMAIN-CONTAINING ADAPTER FOR CUL3-MEDIATED RHOA DEGRADATION PROTEIN FAMILY MEMBER"/>
    <property type="match status" value="1"/>
</dbReference>
<accession>A0A835QXV9</accession>